<protein>
    <submittedName>
        <fullName evidence="1">Uncharacterized protein</fullName>
    </submittedName>
</protein>
<sequence>MNQADIPREYPLFSWKRCIFALVNISKTRGIDKQQFNINPTYNKTTHYGNRP</sequence>
<dbReference type="EMBL" id="AEEI01000034">
    <property type="protein sequence ID" value="EFM02067.1"/>
    <property type="molecule type" value="Genomic_DNA"/>
</dbReference>
<organism evidence="1 2">
    <name type="scientific">Hoylesella marshii DSM 16973 = JCM 13450</name>
    <dbReference type="NCBI Taxonomy" id="862515"/>
    <lineage>
        <taxon>Bacteria</taxon>
        <taxon>Pseudomonadati</taxon>
        <taxon>Bacteroidota</taxon>
        <taxon>Bacteroidia</taxon>
        <taxon>Bacteroidales</taxon>
        <taxon>Prevotellaceae</taxon>
        <taxon>Hoylesella</taxon>
    </lineage>
</organism>
<proteinExistence type="predicted"/>
<comment type="caution">
    <text evidence="1">The sequence shown here is derived from an EMBL/GenBank/DDBJ whole genome shotgun (WGS) entry which is preliminary data.</text>
</comment>
<evidence type="ECO:0000313" key="1">
    <source>
        <dbReference type="EMBL" id="EFM02067.1"/>
    </source>
</evidence>
<dbReference type="BioCyc" id="PMAR862515-HMP:GMOO-1072-MONOMER"/>
<name>E0NSA4_9BACT</name>
<dbReference type="AlphaFoldDB" id="E0NSA4"/>
<evidence type="ECO:0000313" key="2">
    <source>
        <dbReference type="Proteomes" id="UP000004394"/>
    </source>
</evidence>
<keyword evidence="2" id="KW-1185">Reference proteome</keyword>
<gene>
    <name evidence="1" type="ORF">HMPREF0658_1055</name>
</gene>
<reference evidence="1" key="1">
    <citation type="submission" date="2010-07" db="EMBL/GenBank/DDBJ databases">
        <authorList>
            <person name="Muzny D."/>
            <person name="Qin X."/>
            <person name="Deng J."/>
            <person name="Jiang H."/>
            <person name="Liu Y."/>
            <person name="Qu J."/>
            <person name="Song X.-Z."/>
            <person name="Zhang L."/>
            <person name="Thornton R."/>
            <person name="Coyle M."/>
            <person name="Francisco L."/>
            <person name="Jackson L."/>
            <person name="Javaid M."/>
            <person name="Korchina V."/>
            <person name="Kovar C."/>
            <person name="Mata R."/>
            <person name="Mathew T."/>
            <person name="Ngo R."/>
            <person name="Nguyen L."/>
            <person name="Nguyen N."/>
            <person name="Okwuonu G."/>
            <person name="Ongeri F."/>
            <person name="Pham C."/>
            <person name="Simmons D."/>
            <person name="Wilczek-Boney K."/>
            <person name="Hale W."/>
            <person name="Jakkamsetti A."/>
            <person name="Pham P."/>
            <person name="Ruth R."/>
            <person name="San Lucas F."/>
            <person name="Warren J."/>
            <person name="Zhang J."/>
            <person name="Zhao Z."/>
            <person name="Zhou C."/>
            <person name="Zhu D."/>
            <person name="Lee S."/>
            <person name="Bess C."/>
            <person name="Blankenburg K."/>
            <person name="Forbes L."/>
            <person name="Fu Q."/>
            <person name="Gubbala S."/>
            <person name="Hirani K."/>
            <person name="Jayaseelan J.C."/>
            <person name="Lara F."/>
            <person name="Munidasa M."/>
            <person name="Palculict T."/>
            <person name="Patil S."/>
            <person name="Pu L.-L."/>
            <person name="Saada N."/>
            <person name="Tang L."/>
            <person name="Weissenberger G."/>
            <person name="Zhu Y."/>
            <person name="Hemphill L."/>
            <person name="Shang Y."/>
            <person name="Youmans B."/>
            <person name="Ayvaz T."/>
            <person name="Ross M."/>
            <person name="Santibanez J."/>
            <person name="Aqrawi P."/>
            <person name="Gross S."/>
            <person name="Joshi V."/>
            <person name="Fowler G."/>
            <person name="Nazareth L."/>
            <person name="Reid J."/>
            <person name="Worley K."/>
            <person name="Petrosino J."/>
            <person name="Highlander S."/>
            <person name="Gibbs R."/>
        </authorList>
    </citation>
    <scope>NUCLEOTIDE SEQUENCE [LARGE SCALE GENOMIC DNA]</scope>
    <source>
        <strain evidence="1">DSM 16973</strain>
    </source>
</reference>
<dbReference type="STRING" id="862515.HMPREF0658_1055"/>
<accession>E0NSA4</accession>
<dbReference type="Proteomes" id="UP000004394">
    <property type="component" value="Unassembled WGS sequence"/>
</dbReference>
<dbReference type="HOGENOM" id="CLU_3083213_0_0_10"/>